<keyword evidence="2" id="KW-1185">Reference proteome</keyword>
<reference evidence="1 2" key="1">
    <citation type="submission" date="2018-06" db="EMBL/GenBank/DDBJ databases">
        <title>Genomic Encyclopedia of Type Strains, Phase IV (KMG-IV): sequencing the most valuable type-strain genomes for metagenomic binning, comparative biology and taxonomic classification.</title>
        <authorList>
            <person name="Goeker M."/>
        </authorList>
    </citation>
    <scope>NUCLEOTIDE SEQUENCE [LARGE SCALE GENOMIC DNA]</scope>
    <source>
        <strain evidence="1 2">DSM 25532</strain>
    </source>
</reference>
<comment type="caution">
    <text evidence="1">The sequence shown here is derived from an EMBL/GenBank/DDBJ whole genome shotgun (WGS) entry which is preliminary data.</text>
</comment>
<dbReference type="Proteomes" id="UP000253426">
    <property type="component" value="Unassembled WGS sequence"/>
</dbReference>
<sequence length="32" mass="3787">MERTKGDMSQRFRARLSWLEGMLYKDQPVGLS</sequence>
<evidence type="ECO:0000313" key="2">
    <source>
        <dbReference type="Proteomes" id="UP000253426"/>
    </source>
</evidence>
<gene>
    <name evidence="1" type="ORF">DES53_103205</name>
</gene>
<protein>
    <submittedName>
        <fullName evidence="1">Uncharacterized protein</fullName>
    </submittedName>
</protein>
<dbReference type="EMBL" id="QNRR01000003">
    <property type="protein sequence ID" value="RBP45207.1"/>
    <property type="molecule type" value="Genomic_DNA"/>
</dbReference>
<name>A0A366HNZ1_9BACT</name>
<evidence type="ECO:0000313" key="1">
    <source>
        <dbReference type="EMBL" id="RBP45207.1"/>
    </source>
</evidence>
<organism evidence="1 2">
    <name type="scientific">Roseimicrobium gellanilyticum</name>
    <dbReference type="NCBI Taxonomy" id="748857"/>
    <lineage>
        <taxon>Bacteria</taxon>
        <taxon>Pseudomonadati</taxon>
        <taxon>Verrucomicrobiota</taxon>
        <taxon>Verrucomicrobiia</taxon>
        <taxon>Verrucomicrobiales</taxon>
        <taxon>Verrucomicrobiaceae</taxon>
        <taxon>Roseimicrobium</taxon>
    </lineage>
</organism>
<proteinExistence type="predicted"/>
<dbReference type="AlphaFoldDB" id="A0A366HNZ1"/>
<accession>A0A366HNZ1</accession>